<comment type="caution">
    <text evidence="1">The sequence shown here is derived from an EMBL/GenBank/DDBJ whole genome shotgun (WGS) entry which is preliminary data.</text>
</comment>
<dbReference type="EMBL" id="JARKHS020003990">
    <property type="protein sequence ID" value="KAK8785055.1"/>
    <property type="molecule type" value="Genomic_DNA"/>
</dbReference>
<evidence type="ECO:0000313" key="2">
    <source>
        <dbReference type="Proteomes" id="UP001321473"/>
    </source>
</evidence>
<keyword evidence="2" id="KW-1185">Reference proteome</keyword>
<evidence type="ECO:0000313" key="1">
    <source>
        <dbReference type="EMBL" id="KAK8785055.1"/>
    </source>
</evidence>
<reference evidence="1 2" key="1">
    <citation type="journal article" date="2023" name="Arcadia Sci">
        <title>De novo assembly of a long-read Amblyomma americanum tick genome.</title>
        <authorList>
            <person name="Chou S."/>
            <person name="Poskanzer K.E."/>
            <person name="Rollins M."/>
            <person name="Thuy-Boun P.S."/>
        </authorList>
    </citation>
    <scope>NUCLEOTIDE SEQUENCE [LARGE SCALE GENOMIC DNA]</scope>
    <source>
        <strain evidence="1">F_SG_1</strain>
        <tissue evidence="1">Salivary glands</tissue>
    </source>
</reference>
<gene>
    <name evidence="1" type="ORF">V5799_008575</name>
</gene>
<name>A0AAQ4FE91_AMBAM</name>
<accession>A0AAQ4FE91</accession>
<dbReference type="AlphaFoldDB" id="A0AAQ4FE91"/>
<proteinExistence type="predicted"/>
<dbReference type="Proteomes" id="UP001321473">
    <property type="component" value="Unassembled WGS sequence"/>
</dbReference>
<feature type="non-terminal residue" evidence="1">
    <location>
        <position position="1"/>
    </location>
</feature>
<sequence>ACKGVLKYKDFDAKAEVFIWSHDTAFSVCAETSETMISKVKKWFKMQLPKYHGVALFDVELDDFDNACKNGSFSRIKALKDYLWA</sequence>
<protein>
    <submittedName>
        <fullName evidence="1">Uncharacterized protein</fullName>
    </submittedName>
</protein>
<organism evidence="1 2">
    <name type="scientific">Amblyomma americanum</name>
    <name type="common">Lone star tick</name>
    <dbReference type="NCBI Taxonomy" id="6943"/>
    <lineage>
        <taxon>Eukaryota</taxon>
        <taxon>Metazoa</taxon>
        <taxon>Ecdysozoa</taxon>
        <taxon>Arthropoda</taxon>
        <taxon>Chelicerata</taxon>
        <taxon>Arachnida</taxon>
        <taxon>Acari</taxon>
        <taxon>Parasitiformes</taxon>
        <taxon>Ixodida</taxon>
        <taxon>Ixodoidea</taxon>
        <taxon>Ixodidae</taxon>
        <taxon>Amblyomminae</taxon>
        <taxon>Amblyomma</taxon>
    </lineage>
</organism>